<keyword evidence="1" id="KW-0946">Virion</keyword>
<dbReference type="Proteomes" id="UP000658225">
    <property type="component" value="Unassembled WGS sequence"/>
</dbReference>
<name>A0A927RGB0_9BACL</name>
<dbReference type="EMBL" id="JADBEL010000025">
    <property type="protein sequence ID" value="MBE1556352.1"/>
    <property type="molecule type" value="Genomic_DNA"/>
</dbReference>
<organism evidence="1 2">
    <name type="scientific">Sporosarcina limicola</name>
    <dbReference type="NCBI Taxonomy" id="34101"/>
    <lineage>
        <taxon>Bacteria</taxon>
        <taxon>Bacillati</taxon>
        <taxon>Bacillota</taxon>
        <taxon>Bacilli</taxon>
        <taxon>Bacillales</taxon>
        <taxon>Caryophanaceae</taxon>
        <taxon>Sporosarcina</taxon>
    </lineage>
</organism>
<protein>
    <submittedName>
        <fullName evidence="1">Spore coat protein CotH</fullName>
    </submittedName>
</protein>
<evidence type="ECO:0000313" key="1">
    <source>
        <dbReference type="EMBL" id="MBE1556352.1"/>
    </source>
</evidence>
<keyword evidence="2" id="KW-1185">Reference proteome</keyword>
<evidence type="ECO:0000313" key="2">
    <source>
        <dbReference type="Proteomes" id="UP000658225"/>
    </source>
</evidence>
<keyword evidence="1" id="KW-0167">Capsid protein</keyword>
<gene>
    <name evidence="1" type="ORF">H4683_003476</name>
</gene>
<sequence length="74" mass="9090">MNKGMKIPKYQLFIHPLDLSEIRKDIWIDDSVPAKLTINEKKFDIDIAYRGSHIRDFRKNHFKYRFINRVRIER</sequence>
<reference evidence="1" key="1">
    <citation type="submission" date="2020-10" db="EMBL/GenBank/DDBJ databases">
        <title>Genomic Encyclopedia of Type Strains, Phase IV (KMG-IV): sequencing the most valuable type-strain genomes for metagenomic binning, comparative biology and taxonomic classification.</title>
        <authorList>
            <person name="Goeker M."/>
        </authorList>
    </citation>
    <scope>NUCLEOTIDE SEQUENCE</scope>
    <source>
        <strain evidence="1">DSM 13886</strain>
    </source>
</reference>
<accession>A0A927RGB0</accession>
<comment type="caution">
    <text evidence="1">The sequence shown here is derived from an EMBL/GenBank/DDBJ whole genome shotgun (WGS) entry which is preliminary data.</text>
</comment>
<proteinExistence type="predicted"/>
<dbReference type="AlphaFoldDB" id="A0A927RGB0"/>